<dbReference type="GO" id="GO:0008168">
    <property type="term" value="F:methyltransferase activity"/>
    <property type="evidence" value="ECO:0007669"/>
    <property type="project" value="UniProtKB-KW"/>
</dbReference>
<dbReference type="Pfam" id="PF13489">
    <property type="entry name" value="Methyltransf_23"/>
    <property type="match status" value="1"/>
</dbReference>
<evidence type="ECO:0000313" key="1">
    <source>
        <dbReference type="EMBL" id="TXL73194.1"/>
    </source>
</evidence>
<dbReference type="Proteomes" id="UP000321638">
    <property type="component" value="Unassembled WGS sequence"/>
</dbReference>
<keyword evidence="2" id="KW-1185">Reference proteome</keyword>
<keyword evidence="1" id="KW-0808">Transferase</keyword>
<dbReference type="EMBL" id="VDUZ01000027">
    <property type="protein sequence ID" value="TXL73194.1"/>
    <property type="molecule type" value="Genomic_DNA"/>
</dbReference>
<reference evidence="1 2" key="1">
    <citation type="submission" date="2019-06" db="EMBL/GenBank/DDBJ databases">
        <title>New taxonomy in bacterial strain CC-CFT640, isolated from vineyard.</title>
        <authorList>
            <person name="Lin S.-Y."/>
            <person name="Tsai C.-F."/>
            <person name="Young C.-C."/>
        </authorList>
    </citation>
    <scope>NUCLEOTIDE SEQUENCE [LARGE SCALE GENOMIC DNA]</scope>
    <source>
        <strain evidence="1 2">CC-CFT640</strain>
    </source>
</reference>
<dbReference type="InterPro" id="IPR029063">
    <property type="entry name" value="SAM-dependent_MTases_sf"/>
</dbReference>
<accession>A0A5C8PHN5</accession>
<dbReference type="CDD" id="cd02440">
    <property type="entry name" value="AdoMet_MTases"/>
    <property type="match status" value="1"/>
</dbReference>
<sequence>MIHHAASGKFPLLSASLAVLIVNKNLAIKDTAASTSAASIGSGSRTFSTDLFARIKQPALQSDWPQSWKDSYHHDINSVWPGGRELGYRRAYHNRVARAMDAVLRTTRPGARVLDLAAAQGNLTIMLAELGYRATWNDLRDDLIDYVRLKTDRTDIEFLSGNLFDLPPQQIGRFDAIVATEIIEHVAHPDRFLAQLASLLAPGGVIVLTSPNGKYFRNDLPRFSDCPDPSLFEAMQFKPDSDGHIFLLHPDEWVALSAMAGLKVVALEFFNNPLTNGHLKTRFILPLLPTALVAGIERLTQGLGPHLAARLHLQALAVLEPVL</sequence>
<organism evidence="1 2">
    <name type="scientific">Vineibacter terrae</name>
    <dbReference type="NCBI Taxonomy" id="2586908"/>
    <lineage>
        <taxon>Bacteria</taxon>
        <taxon>Pseudomonadati</taxon>
        <taxon>Pseudomonadota</taxon>
        <taxon>Alphaproteobacteria</taxon>
        <taxon>Hyphomicrobiales</taxon>
        <taxon>Vineibacter</taxon>
    </lineage>
</organism>
<dbReference type="OrthoDB" id="9810247at2"/>
<comment type="caution">
    <text evidence="1">The sequence shown here is derived from an EMBL/GenBank/DDBJ whole genome shotgun (WGS) entry which is preliminary data.</text>
</comment>
<dbReference type="SUPFAM" id="SSF53335">
    <property type="entry name" value="S-adenosyl-L-methionine-dependent methyltransferases"/>
    <property type="match status" value="1"/>
</dbReference>
<gene>
    <name evidence="1" type="ORF">FHP25_22475</name>
</gene>
<keyword evidence="1" id="KW-0489">Methyltransferase</keyword>
<dbReference type="GO" id="GO:0032259">
    <property type="term" value="P:methylation"/>
    <property type="evidence" value="ECO:0007669"/>
    <property type="project" value="UniProtKB-KW"/>
</dbReference>
<dbReference type="PANTHER" id="PTHR43861">
    <property type="entry name" value="TRANS-ACONITATE 2-METHYLTRANSFERASE-RELATED"/>
    <property type="match status" value="1"/>
</dbReference>
<proteinExistence type="predicted"/>
<protein>
    <submittedName>
        <fullName evidence="1">Methyltransferase domain-containing protein</fullName>
    </submittedName>
</protein>
<dbReference type="Gene3D" id="3.40.50.150">
    <property type="entry name" value="Vaccinia Virus protein VP39"/>
    <property type="match status" value="1"/>
</dbReference>
<name>A0A5C8PHN5_9HYPH</name>
<dbReference type="AlphaFoldDB" id="A0A5C8PHN5"/>
<evidence type="ECO:0000313" key="2">
    <source>
        <dbReference type="Proteomes" id="UP000321638"/>
    </source>
</evidence>